<comment type="caution">
    <text evidence="2">The sequence shown here is derived from an EMBL/GenBank/DDBJ whole genome shotgun (WGS) entry which is preliminary data.</text>
</comment>
<accession>A0A1E5KV12</accession>
<protein>
    <recommendedName>
        <fullName evidence="4">Lipoprotein</fullName>
    </recommendedName>
</protein>
<dbReference type="RefSeq" id="WP_069699317.1">
    <property type="nucleotide sequence ID" value="NZ_JAGGMA010000043.1"/>
</dbReference>
<proteinExistence type="predicted"/>
<sequence>MKKWLLIGCCAFFLTACTTKKEMKNANSIETTVTQHMTKAEESKEAKSSSSTNQTEKASSSSESSGSSATSESVDLEKQQREEKLEAYNNLAVPLKVLLATTIVDERAETPGLVGYGLGYNFDGGFLFVQIGSGAGTGHPEIKLSYDNEAIYPIEAIVREGAAKINNLPVPTAPVSKIALYDKYLNEKEKYDSSLSHVQVSENMTEANFEKLKALIGN</sequence>
<dbReference type="OrthoDB" id="2168688at2"/>
<name>A0A1E5KV12_9ENTE</name>
<feature type="compositionally biased region" description="Low complexity" evidence="1">
    <location>
        <begin position="58"/>
        <end position="73"/>
    </location>
</feature>
<organism evidence="2 3">
    <name type="scientific">Enterococcus rivorum</name>
    <dbReference type="NCBI Taxonomy" id="762845"/>
    <lineage>
        <taxon>Bacteria</taxon>
        <taxon>Bacillati</taxon>
        <taxon>Bacillota</taxon>
        <taxon>Bacilli</taxon>
        <taxon>Lactobacillales</taxon>
        <taxon>Enterococcaceae</taxon>
        <taxon>Enterococcus</taxon>
    </lineage>
</organism>
<keyword evidence="3" id="KW-1185">Reference proteome</keyword>
<evidence type="ECO:0000313" key="3">
    <source>
        <dbReference type="Proteomes" id="UP000095256"/>
    </source>
</evidence>
<evidence type="ECO:0000256" key="1">
    <source>
        <dbReference type="SAM" id="MobiDB-lite"/>
    </source>
</evidence>
<dbReference type="EMBL" id="MIEK01000037">
    <property type="protein sequence ID" value="OEH81701.1"/>
    <property type="molecule type" value="Genomic_DNA"/>
</dbReference>
<reference evidence="2 3" key="1">
    <citation type="submission" date="2016-09" db="EMBL/GenBank/DDBJ databases">
        <authorList>
            <person name="Capua I."/>
            <person name="De Benedictis P."/>
            <person name="Joannis T."/>
            <person name="Lombin L.H."/>
            <person name="Cattoli G."/>
        </authorList>
    </citation>
    <scope>NUCLEOTIDE SEQUENCE [LARGE SCALE GENOMIC DNA]</scope>
    <source>
        <strain evidence="2 3">LMG 25899</strain>
    </source>
</reference>
<feature type="region of interest" description="Disordered" evidence="1">
    <location>
        <begin position="35"/>
        <end position="81"/>
    </location>
</feature>
<feature type="compositionally biased region" description="Basic and acidic residues" evidence="1">
    <location>
        <begin position="38"/>
        <end position="47"/>
    </location>
</feature>
<dbReference type="PROSITE" id="PS51257">
    <property type="entry name" value="PROKAR_LIPOPROTEIN"/>
    <property type="match status" value="1"/>
</dbReference>
<dbReference type="AlphaFoldDB" id="A0A1E5KV12"/>
<evidence type="ECO:0000313" key="2">
    <source>
        <dbReference type="EMBL" id="OEH81701.1"/>
    </source>
</evidence>
<dbReference type="Proteomes" id="UP000095256">
    <property type="component" value="Unassembled WGS sequence"/>
</dbReference>
<evidence type="ECO:0008006" key="4">
    <source>
        <dbReference type="Google" id="ProtNLM"/>
    </source>
</evidence>
<gene>
    <name evidence="2" type="ORF">BCR26_15695</name>
</gene>